<keyword evidence="2" id="KW-1185">Reference proteome</keyword>
<dbReference type="Proteomes" id="UP000280296">
    <property type="component" value="Unassembled WGS sequence"/>
</dbReference>
<reference evidence="1 2" key="2">
    <citation type="submission" date="2019-01" db="EMBL/GenBank/DDBJ databases">
        <title>Tautonia sociabilis, a novel thermotolerant planctomycete of Isosphaeraceae family, isolated from a 4000 m deep subterranean habitat.</title>
        <authorList>
            <person name="Kovaleva O.L."/>
            <person name="Elcheninov A.G."/>
            <person name="Van Heerden E."/>
            <person name="Toshchakov S.V."/>
            <person name="Novikov A."/>
            <person name="Bonch-Osmolovskaya E.A."/>
            <person name="Kublanov I.V."/>
        </authorList>
    </citation>
    <scope>NUCLEOTIDE SEQUENCE [LARGE SCALE GENOMIC DNA]</scope>
    <source>
        <strain evidence="1 2">GM2012</strain>
    </source>
</reference>
<gene>
    <name evidence="1" type="ORF">TsocGM_08530</name>
</gene>
<name>A0A432ML91_9BACT</name>
<accession>A0A432ML91</accession>
<evidence type="ECO:0000313" key="1">
    <source>
        <dbReference type="EMBL" id="RUL88172.1"/>
    </source>
</evidence>
<evidence type="ECO:0000313" key="2">
    <source>
        <dbReference type="Proteomes" id="UP000280296"/>
    </source>
</evidence>
<protein>
    <submittedName>
        <fullName evidence="1">Uncharacterized protein</fullName>
    </submittedName>
</protein>
<proteinExistence type="predicted"/>
<dbReference type="AlphaFoldDB" id="A0A432ML91"/>
<sequence length="202" mass="20925">MVLLFDAADEVLPEHRLRPGEESGPAGVPPGDAEAALAEQPDFAGVVQILERVADTGLEGSGRGVLDDGFAAPARLIPELLDLVLGNDRLRVGDEVVVDSPFKADLGDGVEPDLDGLEQLQEGAANRPVFVGRDVGENLQDAEVGVRLGRERTQARLYDPGFLVSPVLAASQAATGVTALAALDGVGEPADPTGLALIESFS</sequence>
<organism evidence="1 2">
    <name type="scientific">Tautonia sociabilis</name>
    <dbReference type="NCBI Taxonomy" id="2080755"/>
    <lineage>
        <taxon>Bacteria</taxon>
        <taxon>Pseudomonadati</taxon>
        <taxon>Planctomycetota</taxon>
        <taxon>Planctomycetia</taxon>
        <taxon>Isosphaerales</taxon>
        <taxon>Isosphaeraceae</taxon>
        <taxon>Tautonia</taxon>
    </lineage>
</organism>
<reference evidence="1 2" key="1">
    <citation type="submission" date="2018-12" db="EMBL/GenBank/DDBJ databases">
        <authorList>
            <person name="Toschakov S.V."/>
        </authorList>
    </citation>
    <scope>NUCLEOTIDE SEQUENCE [LARGE SCALE GENOMIC DNA]</scope>
    <source>
        <strain evidence="1 2">GM2012</strain>
    </source>
</reference>
<dbReference type="EMBL" id="RYZH01000013">
    <property type="protein sequence ID" value="RUL88172.1"/>
    <property type="molecule type" value="Genomic_DNA"/>
</dbReference>
<comment type="caution">
    <text evidence="1">The sequence shown here is derived from an EMBL/GenBank/DDBJ whole genome shotgun (WGS) entry which is preliminary data.</text>
</comment>